<organism evidence="2 3">
    <name type="scientific">Glycine soja</name>
    <name type="common">Wild soybean</name>
    <dbReference type="NCBI Taxonomy" id="3848"/>
    <lineage>
        <taxon>Eukaryota</taxon>
        <taxon>Viridiplantae</taxon>
        <taxon>Streptophyta</taxon>
        <taxon>Embryophyta</taxon>
        <taxon>Tracheophyta</taxon>
        <taxon>Spermatophyta</taxon>
        <taxon>Magnoliopsida</taxon>
        <taxon>eudicotyledons</taxon>
        <taxon>Gunneridae</taxon>
        <taxon>Pentapetalae</taxon>
        <taxon>rosids</taxon>
        <taxon>fabids</taxon>
        <taxon>Fabales</taxon>
        <taxon>Fabaceae</taxon>
        <taxon>Papilionoideae</taxon>
        <taxon>50 kb inversion clade</taxon>
        <taxon>NPAAA clade</taxon>
        <taxon>indigoferoid/millettioid clade</taxon>
        <taxon>Phaseoleae</taxon>
        <taxon>Glycine</taxon>
        <taxon>Glycine subgen. Soja</taxon>
    </lineage>
</organism>
<dbReference type="SUPFAM" id="SSF52425">
    <property type="entry name" value="Cryptochrome/photolyase, N-terminal domain"/>
    <property type="match status" value="1"/>
</dbReference>
<dbReference type="InterPro" id="IPR014729">
    <property type="entry name" value="Rossmann-like_a/b/a_fold"/>
</dbReference>
<dbReference type="AlphaFoldDB" id="A0A445I476"/>
<dbReference type="Pfam" id="PF00875">
    <property type="entry name" value="DNA_photolyase"/>
    <property type="match status" value="1"/>
</dbReference>
<dbReference type="InterPro" id="IPR002081">
    <property type="entry name" value="Cryptochrome/DNA_photolyase_1"/>
</dbReference>
<reference evidence="2 3" key="1">
    <citation type="submission" date="2018-09" db="EMBL/GenBank/DDBJ databases">
        <title>A high-quality reference genome of wild soybean provides a powerful tool to mine soybean genomes.</title>
        <authorList>
            <person name="Xie M."/>
            <person name="Chung C.Y.L."/>
            <person name="Li M.-W."/>
            <person name="Wong F.-L."/>
            <person name="Chan T.-F."/>
            <person name="Lam H.-M."/>
        </authorList>
    </citation>
    <scope>NUCLEOTIDE SEQUENCE [LARGE SCALE GENOMIC DNA]</scope>
    <source>
        <strain evidence="3">cv. W05</strain>
        <tissue evidence="2">Hypocotyl of etiolated seedlings</tissue>
    </source>
</reference>
<evidence type="ECO:0000313" key="2">
    <source>
        <dbReference type="EMBL" id="RZB80910.1"/>
    </source>
</evidence>
<proteinExistence type="predicted"/>
<keyword evidence="3" id="KW-1185">Reference proteome</keyword>
<gene>
    <name evidence="2" type="ORF">D0Y65_030585</name>
</gene>
<dbReference type="Gene3D" id="3.40.50.620">
    <property type="entry name" value="HUPs"/>
    <property type="match status" value="1"/>
</dbReference>
<feature type="domain" description="Photolyase/cryptochrome alpha/beta" evidence="1">
    <location>
        <begin position="94"/>
        <end position="229"/>
    </location>
</feature>
<dbReference type="EMBL" id="QZWG01000011">
    <property type="protein sequence ID" value="RZB80910.1"/>
    <property type="molecule type" value="Genomic_DNA"/>
</dbReference>
<dbReference type="PANTHER" id="PTHR11455:SF2">
    <property type="entry name" value="BLUE-LIGHT PHOTORECEPTOR PHR2"/>
    <property type="match status" value="1"/>
</dbReference>
<keyword evidence="2" id="KW-0675">Receptor</keyword>
<dbReference type="PROSITE" id="PS51645">
    <property type="entry name" value="PHR_CRY_ALPHA_BETA"/>
    <property type="match status" value="1"/>
</dbReference>
<dbReference type="InterPro" id="IPR036155">
    <property type="entry name" value="Crypto/Photolyase_N_sf"/>
</dbReference>
<dbReference type="GO" id="GO:0000719">
    <property type="term" value="P:photoreactive repair"/>
    <property type="evidence" value="ECO:0007669"/>
    <property type="project" value="TreeGrafter"/>
</dbReference>
<dbReference type="PANTHER" id="PTHR11455">
    <property type="entry name" value="CRYPTOCHROME"/>
    <property type="match status" value="1"/>
</dbReference>
<dbReference type="GO" id="GO:0003904">
    <property type="term" value="F:deoxyribodipyrimidine photo-lyase activity"/>
    <property type="evidence" value="ECO:0007669"/>
    <property type="project" value="TreeGrafter"/>
</dbReference>
<dbReference type="GO" id="GO:0071949">
    <property type="term" value="F:FAD binding"/>
    <property type="evidence" value="ECO:0007669"/>
    <property type="project" value="TreeGrafter"/>
</dbReference>
<accession>A0A445I476</accession>
<sequence length="254" mass="27968">MQQPLSLSLSLSLSTIFPFIQLKNIPSTTLQPSKLKVPTQASSLTHLSLSTTTSLPLPSKTSFKFTIPANPLHAPLSLVPHRPRDPSNAAALHRAALVWFCNDLRLLDNECLTAANNDSLSVLPVYCFDPSDYGKSTSGFDKTDPYRTAFLIDSISDLHRSLQACDSNLVVRVGKPKTVLVELAKALLLVAIERYSPAKAYLSSNGSKWHSNPSNKSKLHFDFSMFHKLSDEVVSNLNVLCTAVEYWILSHCNS</sequence>
<evidence type="ECO:0000259" key="1">
    <source>
        <dbReference type="PROSITE" id="PS51645"/>
    </source>
</evidence>
<dbReference type="GO" id="GO:0003677">
    <property type="term" value="F:DNA binding"/>
    <property type="evidence" value="ECO:0007669"/>
    <property type="project" value="TreeGrafter"/>
</dbReference>
<comment type="caution">
    <text evidence="2">The sequence shown here is derived from an EMBL/GenBank/DDBJ whole genome shotgun (WGS) entry which is preliminary data.</text>
</comment>
<name>A0A445I476_GLYSO</name>
<dbReference type="Proteomes" id="UP000289340">
    <property type="component" value="Chromosome 11"/>
</dbReference>
<protein>
    <submittedName>
        <fullName evidence="2">Blue-light photoreceptor PHR2</fullName>
    </submittedName>
</protein>
<evidence type="ECO:0000313" key="3">
    <source>
        <dbReference type="Proteomes" id="UP000289340"/>
    </source>
</evidence>
<dbReference type="InterPro" id="IPR006050">
    <property type="entry name" value="DNA_photolyase_N"/>
</dbReference>